<protein>
    <recommendedName>
        <fullName evidence="2">Telomere repeat-binding protein 1-6-like ubiquitin-like domain-containing protein</fullName>
    </recommendedName>
</protein>
<dbReference type="InterPro" id="IPR057625">
    <property type="entry name" value="TPR1-6-like_ubiquitin"/>
</dbReference>
<gene>
    <name evidence="3" type="ORF">ILEXP_LOCUS51653</name>
</gene>
<comment type="caution">
    <text evidence="3">The sequence shown here is derived from an EMBL/GenBank/DDBJ whole genome shotgun (WGS) entry which is preliminary data.</text>
</comment>
<feature type="domain" description="Telomere repeat-binding protein 1-6-like ubiquitin-like" evidence="2">
    <location>
        <begin position="172"/>
        <end position="205"/>
    </location>
</feature>
<name>A0ABC8UKI8_9AQUA</name>
<proteinExistence type="predicted"/>
<dbReference type="Proteomes" id="UP001642360">
    <property type="component" value="Unassembled WGS sequence"/>
</dbReference>
<evidence type="ECO:0000313" key="3">
    <source>
        <dbReference type="EMBL" id="CAK9181577.1"/>
    </source>
</evidence>
<dbReference type="Pfam" id="PF23603">
    <property type="entry name" value="Ubiquitin_TPR1"/>
    <property type="match status" value="1"/>
</dbReference>
<dbReference type="PANTHER" id="PTHR21717">
    <property type="entry name" value="TELOMERIC REPEAT BINDING PROTEIN"/>
    <property type="match status" value="1"/>
</dbReference>
<reference evidence="3 4" key="1">
    <citation type="submission" date="2024-02" db="EMBL/GenBank/DDBJ databases">
        <authorList>
            <person name="Vignale AGUSTIN F."/>
            <person name="Sosa J E."/>
            <person name="Modenutti C."/>
        </authorList>
    </citation>
    <scope>NUCLEOTIDE SEQUENCE [LARGE SCALE GENOMIC DNA]</scope>
</reference>
<keyword evidence="1" id="KW-0238">DNA-binding</keyword>
<evidence type="ECO:0000313" key="4">
    <source>
        <dbReference type="Proteomes" id="UP001642360"/>
    </source>
</evidence>
<dbReference type="GO" id="GO:0043565">
    <property type="term" value="F:sequence-specific DNA binding"/>
    <property type="evidence" value="ECO:0007669"/>
    <property type="project" value="UniProtKB-ARBA"/>
</dbReference>
<dbReference type="InterPro" id="IPR031105">
    <property type="entry name" value="TRP_plant"/>
</dbReference>
<dbReference type="PANTHER" id="PTHR21717:SF78">
    <property type="entry name" value="TELOMERE REPEAT-BINDING PROTEIN 4-LIKE"/>
    <property type="match status" value="1"/>
</dbReference>
<evidence type="ECO:0000259" key="2">
    <source>
        <dbReference type="Pfam" id="PF23603"/>
    </source>
</evidence>
<accession>A0ABC8UKI8</accession>
<evidence type="ECO:0000256" key="1">
    <source>
        <dbReference type="ARBA" id="ARBA00023125"/>
    </source>
</evidence>
<keyword evidence="4" id="KW-1185">Reference proteome</keyword>
<dbReference type="AlphaFoldDB" id="A0ABC8UKI8"/>
<sequence length="230" mass="26513">MGYVFSFSSSHITPFEPLCHCLFCEGSRDDDENSFRCNESSTKKRALRPQTRIGYRRIRKMLTTKYWKVAPKLKDYEISNIDRGTKPIYRSRKAIYTLERCQHEAPSKRRKLFDHSSRVMYNQEASSESICNSPKKNIMGAKSASAAFFHRARGLPSSTKGLQASFHSNNSHVKFSIKSFKVPELYIEVPETATVGSLKYVADAVYCSWRFYPVMEIFSWQNSAASEMHQ</sequence>
<dbReference type="EMBL" id="CAUOFW020008091">
    <property type="protein sequence ID" value="CAK9181577.1"/>
    <property type="molecule type" value="Genomic_DNA"/>
</dbReference>
<organism evidence="3 4">
    <name type="scientific">Ilex paraguariensis</name>
    <name type="common">yerba mate</name>
    <dbReference type="NCBI Taxonomy" id="185542"/>
    <lineage>
        <taxon>Eukaryota</taxon>
        <taxon>Viridiplantae</taxon>
        <taxon>Streptophyta</taxon>
        <taxon>Embryophyta</taxon>
        <taxon>Tracheophyta</taxon>
        <taxon>Spermatophyta</taxon>
        <taxon>Magnoliopsida</taxon>
        <taxon>eudicotyledons</taxon>
        <taxon>Gunneridae</taxon>
        <taxon>Pentapetalae</taxon>
        <taxon>asterids</taxon>
        <taxon>campanulids</taxon>
        <taxon>Aquifoliales</taxon>
        <taxon>Aquifoliaceae</taxon>
        <taxon>Ilex</taxon>
    </lineage>
</organism>